<evidence type="ECO:0000259" key="3">
    <source>
        <dbReference type="PROSITE" id="PS50279"/>
    </source>
</evidence>
<dbReference type="Pfam" id="PF00014">
    <property type="entry name" value="Kunitz_BPTI"/>
    <property type="match status" value="1"/>
</dbReference>
<feature type="domain" description="BPTI/Kunitz inhibitor" evidence="3">
    <location>
        <begin position="37"/>
        <end position="91"/>
    </location>
</feature>
<reference evidence="4" key="2">
    <citation type="journal article" date="2008" name="Insect Biochem. Mol. Biol.">
        <title>An insight into the sialome of the soft tick, Ornithodorus parkeri.</title>
        <authorList>
            <person name="Francischetti I.M."/>
            <person name="Mans B.J."/>
            <person name="Meng Z."/>
            <person name="Gudderra N."/>
            <person name="Veenstra T.D."/>
            <person name="Pham V.M."/>
            <person name="Ribeiro J.M."/>
        </authorList>
    </citation>
    <scope>NUCLEOTIDE SEQUENCE</scope>
    <source>
        <tissue evidence="4">Salivary gland</tissue>
    </source>
</reference>
<dbReference type="SUPFAM" id="SSF57362">
    <property type="entry name" value="BPTI-like"/>
    <property type="match status" value="1"/>
</dbReference>
<keyword evidence="2" id="KW-0732">Signal</keyword>
<evidence type="ECO:0000313" key="4">
    <source>
        <dbReference type="EMBL" id="ABR23392.1"/>
    </source>
</evidence>
<feature type="compositionally biased region" description="Basic residues" evidence="1">
    <location>
        <begin position="100"/>
        <end position="120"/>
    </location>
</feature>
<dbReference type="AlphaFoldDB" id="A6N9Q9"/>
<feature type="chain" id="PRO_5002700604" evidence="2">
    <location>
        <begin position="22"/>
        <end position="132"/>
    </location>
</feature>
<proteinExistence type="evidence at transcript level"/>
<dbReference type="InterPro" id="IPR002223">
    <property type="entry name" value="Kunitz_BPTI"/>
</dbReference>
<sequence>MEIAFPILFLTVACALLGVLAYPRVSEGGGTGDGDICKLPPTNNSGGIECLASSSGFTFNFTQGKCVSYDSGGCGETGNFFVTEQECNGNCSGNGTSAKGKGKGRDKKRNGGKKKKGKKKEQKDVTTTLYTT</sequence>
<organism evidence="4">
    <name type="scientific">Ornithodoros parkeri</name>
    <name type="common">Soft tick</name>
    <name type="synonym">Argasid tick</name>
    <dbReference type="NCBI Taxonomy" id="140564"/>
    <lineage>
        <taxon>Eukaryota</taxon>
        <taxon>Metazoa</taxon>
        <taxon>Ecdysozoa</taxon>
        <taxon>Arthropoda</taxon>
        <taxon>Chelicerata</taxon>
        <taxon>Arachnida</taxon>
        <taxon>Acari</taxon>
        <taxon>Parasitiformes</taxon>
        <taxon>Ixodida</taxon>
        <taxon>Ixodoidea</taxon>
        <taxon>Argasidae</taxon>
        <taxon>Ornithodorinae</taxon>
        <taxon>Ornithodoros</taxon>
    </lineage>
</organism>
<evidence type="ECO:0000256" key="1">
    <source>
        <dbReference type="SAM" id="MobiDB-lite"/>
    </source>
</evidence>
<feature type="signal peptide" evidence="2">
    <location>
        <begin position="1"/>
        <end position="21"/>
    </location>
</feature>
<accession>A6N9Q9</accession>
<name>A6N9Q9_ORNPR</name>
<dbReference type="EMBL" id="EF633875">
    <property type="protein sequence ID" value="ABR23392.1"/>
    <property type="molecule type" value="mRNA"/>
</dbReference>
<dbReference type="PROSITE" id="PS50279">
    <property type="entry name" value="BPTI_KUNITZ_2"/>
    <property type="match status" value="1"/>
</dbReference>
<dbReference type="SMART" id="SM00131">
    <property type="entry name" value="KU"/>
    <property type="match status" value="1"/>
</dbReference>
<protein>
    <submittedName>
        <fullName evidence="4">Dual kunitz salivary protein</fullName>
    </submittedName>
</protein>
<evidence type="ECO:0000256" key="2">
    <source>
        <dbReference type="SAM" id="SignalP"/>
    </source>
</evidence>
<reference evidence="4" key="1">
    <citation type="submission" date="2007-05" db="EMBL/GenBank/DDBJ databases">
        <authorList>
            <person name="Douchkov D."/>
            <person name="Schweizer P."/>
        </authorList>
    </citation>
    <scope>NUCLEOTIDE SEQUENCE</scope>
    <source>
        <tissue evidence="4">Salivary gland</tissue>
    </source>
</reference>
<dbReference type="GO" id="GO:0004867">
    <property type="term" value="F:serine-type endopeptidase inhibitor activity"/>
    <property type="evidence" value="ECO:0007669"/>
    <property type="project" value="InterPro"/>
</dbReference>
<dbReference type="Gene3D" id="4.10.410.10">
    <property type="entry name" value="Pancreatic trypsin inhibitor Kunitz domain"/>
    <property type="match status" value="1"/>
</dbReference>
<dbReference type="InterPro" id="IPR036880">
    <property type="entry name" value="Kunitz_BPTI_sf"/>
</dbReference>
<feature type="region of interest" description="Disordered" evidence="1">
    <location>
        <begin position="90"/>
        <end position="132"/>
    </location>
</feature>